<evidence type="ECO:0000313" key="3">
    <source>
        <dbReference type="Proteomes" id="UP000541610"/>
    </source>
</evidence>
<accession>A0A7J6NRD9</accession>
<evidence type="ECO:0000313" key="2">
    <source>
        <dbReference type="EMBL" id="KAF4686328.1"/>
    </source>
</evidence>
<dbReference type="Proteomes" id="UP000541610">
    <property type="component" value="Unassembled WGS sequence"/>
</dbReference>
<dbReference type="EMBL" id="JABANP010000226">
    <property type="protein sequence ID" value="KAF4686328.1"/>
    <property type="molecule type" value="Genomic_DNA"/>
</dbReference>
<proteinExistence type="predicted"/>
<sequence>MDSIGGVGRVEVAKCLPVGPGISIKALGGSRQDDCKDEKEGEVRGEEHNGPIERKVNNPPQMRSRWASRGVIFIYSDHRGITID</sequence>
<comment type="caution">
    <text evidence="2">The sequence shown here is derived from an EMBL/GenBank/DDBJ whole genome shotgun (WGS) entry which is preliminary data.</text>
</comment>
<evidence type="ECO:0000256" key="1">
    <source>
        <dbReference type="SAM" id="MobiDB-lite"/>
    </source>
</evidence>
<organism evidence="2 3">
    <name type="scientific">Perkinsus olseni</name>
    <name type="common">Perkinsus atlanticus</name>
    <dbReference type="NCBI Taxonomy" id="32597"/>
    <lineage>
        <taxon>Eukaryota</taxon>
        <taxon>Sar</taxon>
        <taxon>Alveolata</taxon>
        <taxon>Perkinsozoa</taxon>
        <taxon>Perkinsea</taxon>
        <taxon>Perkinsida</taxon>
        <taxon>Perkinsidae</taxon>
        <taxon>Perkinsus</taxon>
    </lineage>
</organism>
<feature type="region of interest" description="Disordered" evidence="1">
    <location>
        <begin position="26"/>
        <end position="60"/>
    </location>
</feature>
<feature type="compositionally biased region" description="Basic and acidic residues" evidence="1">
    <location>
        <begin position="31"/>
        <end position="56"/>
    </location>
</feature>
<reference evidence="2 3" key="1">
    <citation type="submission" date="2020-04" db="EMBL/GenBank/DDBJ databases">
        <title>Perkinsus olseni comparative genomics.</title>
        <authorList>
            <person name="Bogema D.R."/>
        </authorList>
    </citation>
    <scope>NUCLEOTIDE SEQUENCE [LARGE SCALE GENOMIC DNA]</scope>
    <source>
        <strain evidence="2">00978-12</strain>
    </source>
</reference>
<protein>
    <submittedName>
        <fullName evidence="2">Uncharacterized protein</fullName>
    </submittedName>
</protein>
<gene>
    <name evidence="2" type="ORF">FOZ60_005411</name>
</gene>
<dbReference type="AlphaFoldDB" id="A0A7J6NRD9"/>
<name>A0A7J6NRD9_PEROL</name>